<dbReference type="SMART" id="SM00356">
    <property type="entry name" value="ZnF_C3H1"/>
    <property type="match status" value="2"/>
</dbReference>
<feature type="zinc finger region" description="C3H1-type" evidence="5">
    <location>
        <begin position="262"/>
        <end position="290"/>
    </location>
</feature>
<dbReference type="PANTHER" id="PTHR12547:SF162">
    <property type="entry name" value="ZINC FINGER CCCH DOMAIN-CONTAINING PROTEIN 15"/>
    <property type="match status" value="1"/>
</dbReference>
<dbReference type="GO" id="GO:0003729">
    <property type="term" value="F:mRNA binding"/>
    <property type="evidence" value="ECO:0007669"/>
    <property type="project" value="InterPro"/>
</dbReference>
<dbReference type="InterPro" id="IPR036855">
    <property type="entry name" value="Znf_CCCH_sf"/>
</dbReference>
<name>A0AAV7EMP7_ARIFI</name>
<dbReference type="FunFam" id="4.10.1000.10:FF:000002">
    <property type="entry name" value="Zinc finger protein 36, C3H1 type-like 1"/>
    <property type="match status" value="1"/>
</dbReference>
<evidence type="ECO:0000313" key="8">
    <source>
        <dbReference type="EMBL" id="KAG9448997.1"/>
    </source>
</evidence>
<feature type="domain" description="C3H1-type" evidence="7">
    <location>
        <begin position="262"/>
        <end position="290"/>
    </location>
</feature>
<keyword evidence="4 5" id="KW-0862">Zinc</keyword>
<dbReference type="PANTHER" id="PTHR12547">
    <property type="entry name" value="CCCH ZINC FINGER/TIS11-RELATED"/>
    <property type="match status" value="1"/>
</dbReference>
<protein>
    <recommendedName>
        <fullName evidence="7">C3H1-type domain-containing protein</fullName>
    </recommendedName>
</protein>
<feature type="region of interest" description="Disordered" evidence="6">
    <location>
        <begin position="210"/>
        <end position="243"/>
    </location>
</feature>
<evidence type="ECO:0000256" key="5">
    <source>
        <dbReference type="PROSITE-ProRule" id="PRU00723"/>
    </source>
</evidence>
<dbReference type="FunFam" id="4.10.1000.10:FF:000001">
    <property type="entry name" value="zinc finger CCCH domain-containing protein 15-like"/>
    <property type="match status" value="1"/>
</dbReference>
<keyword evidence="2" id="KW-0677">Repeat</keyword>
<keyword evidence="3 5" id="KW-0863">Zinc-finger</keyword>
<reference evidence="8 9" key="1">
    <citation type="submission" date="2021-07" db="EMBL/GenBank/DDBJ databases">
        <title>The Aristolochia fimbriata genome: insights into angiosperm evolution, floral development and chemical biosynthesis.</title>
        <authorList>
            <person name="Jiao Y."/>
        </authorList>
    </citation>
    <scope>NUCLEOTIDE SEQUENCE [LARGE SCALE GENOMIC DNA]</scope>
    <source>
        <strain evidence="8">IBCAS-2021</strain>
        <tissue evidence="8">Leaf</tissue>
    </source>
</reference>
<keyword evidence="1 5" id="KW-0479">Metal-binding</keyword>
<keyword evidence="9" id="KW-1185">Reference proteome</keyword>
<feature type="zinc finger region" description="C3H1-type" evidence="5">
    <location>
        <begin position="300"/>
        <end position="328"/>
    </location>
</feature>
<comment type="caution">
    <text evidence="8">The sequence shown here is derived from an EMBL/GenBank/DDBJ whole genome shotgun (WGS) entry which is preliminary data.</text>
</comment>
<dbReference type="Proteomes" id="UP000825729">
    <property type="component" value="Unassembled WGS sequence"/>
</dbReference>
<dbReference type="EMBL" id="JAINDJ010000004">
    <property type="protein sequence ID" value="KAG9448997.1"/>
    <property type="molecule type" value="Genomic_DNA"/>
</dbReference>
<organism evidence="8 9">
    <name type="scientific">Aristolochia fimbriata</name>
    <name type="common">White veined hardy Dutchman's pipe vine</name>
    <dbReference type="NCBI Taxonomy" id="158543"/>
    <lineage>
        <taxon>Eukaryota</taxon>
        <taxon>Viridiplantae</taxon>
        <taxon>Streptophyta</taxon>
        <taxon>Embryophyta</taxon>
        <taxon>Tracheophyta</taxon>
        <taxon>Spermatophyta</taxon>
        <taxon>Magnoliopsida</taxon>
        <taxon>Magnoliidae</taxon>
        <taxon>Piperales</taxon>
        <taxon>Aristolochiaceae</taxon>
        <taxon>Aristolochia</taxon>
    </lineage>
</organism>
<gene>
    <name evidence="8" type="ORF">H6P81_008962</name>
</gene>
<evidence type="ECO:0000313" key="9">
    <source>
        <dbReference type="Proteomes" id="UP000825729"/>
    </source>
</evidence>
<feature type="domain" description="C3H1-type" evidence="7">
    <location>
        <begin position="300"/>
        <end position="328"/>
    </location>
</feature>
<evidence type="ECO:0000256" key="2">
    <source>
        <dbReference type="ARBA" id="ARBA00022737"/>
    </source>
</evidence>
<dbReference type="Pfam" id="PF00642">
    <property type="entry name" value="zf-CCCH"/>
    <property type="match status" value="1"/>
</dbReference>
<dbReference type="GO" id="GO:0008270">
    <property type="term" value="F:zinc ion binding"/>
    <property type="evidence" value="ECO:0007669"/>
    <property type="project" value="UniProtKB-KW"/>
</dbReference>
<evidence type="ECO:0000256" key="3">
    <source>
        <dbReference type="ARBA" id="ARBA00022771"/>
    </source>
</evidence>
<dbReference type="InterPro" id="IPR045877">
    <property type="entry name" value="ZFP36-like"/>
</dbReference>
<dbReference type="SUPFAM" id="SSF90229">
    <property type="entry name" value="CCCH zinc finger"/>
    <property type="match status" value="2"/>
</dbReference>
<dbReference type="AlphaFoldDB" id="A0AAV7EMP7"/>
<accession>A0AAV7EMP7</accession>
<dbReference type="InterPro" id="IPR000571">
    <property type="entry name" value="Znf_CCCH"/>
</dbReference>
<evidence type="ECO:0000256" key="4">
    <source>
        <dbReference type="ARBA" id="ARBA00022833"/>
    </source>
</evidence>
<sequence>MEQENASAKESGFVSAIVPMNEVIGTTYSQPLSACGNFSSLYSPIYQGKESLTSETLSFTPSSCYSDDENELSTESRLYLARVTLEYHQMAEKYSICLAHLQEAAEENELLRKENARLRLANGDLSKRLNLFTSSGSSVDYSPASLINGFGSLNIAGAGHNRRSYINGELSETSPTSVFGFQEEGFARTPERCTLPKSISIRSSGFLKMPHGSDGSGGGASASSSRGNRTKVSNPVNVGSVYVPGGKKDEEALEMEVYNQGMFKTELCNKWQETGACPYGNHCQFAHGIGELRPVIRHPRYKTEVCRMVLAGDICPYGHRCHFRHSITDQDRFASPR</sequence>
<evidence type="ECO:0000259" key="7">
    <source>
        <dbReference type="PROSITE" id="PS50103"/>
    </source>
</evidence>
<dbReference type="PROSITE" id="PS50103">
    <property type="entry name" value="ZF_C3H1"/>
    <property type="match status" value="2"/>
</dbReference>
<evidence type="ECO:0000256" key="6">
    <source>
        <dbReference type="SAM" id="MobiDB-lite"/>
    </source>
</evidence>
<dbReference type="Gene3D" id="4.10.1000.10">
    <property type="entry name" value="Zinc finger, CCCH-type"/>
    <property type="match status" value="2"/>
</dbReference>
<evidence type="ECO:0000256" key="1">
    <source>
        <dbReference type="ARBA" id="ARBA00022723"/>
    </source>
</evidence>
<proteinExistence type="predicted"/>